<accession>A0ABR4XGP2</accession>
<organism evidence="2 3">
    <name type="scientific">Knoellia flava TL1</name>
    <dbReference type="NCBI Taxonomy" id="1385518"/>
    <lineage>
        <taxon>Bacteria</taxon>
        <taxon>Bacillati</taxon>
        <taxon>Actinomycetota</taxon>
        <taxon>Actinomycetes</taxon>
        <taxon>Micrococcales</taxon>
        <taxon>Intrasporangiaceae</taxon>
        <taxon>Knoellia</taxon>
    </lineage>
</organism>
<dbReference type="Proteomes" id="UP000029990">
    <property type="component" value="Unassembled WGS sequence"/>
</dbReference>
<feature type="region of interest" description="Disordered" evidence="1">
    <location>
        <begin position="1"/>
        <end position="30"/>
    </location>
</feature>
<sequence length="30" mass="3298">MTSYPGEATMPRTARDVGGSMSPTQERRRA</sequence>
<proteinExistence type="predicted"/>
<comment type="caution">
    <text evidence="2">The sequence shown here is derived from an EMBL/GenBank/DDBJ whole genome shotgun (WGS) entry which is preliminary data.</text>
</comment>
<name>A0ABR4XGP2_9MICO</name>
<reference evidence="2 3" key="1">
    <citation type="submission" date="2013-08" db="EMBL/GenBank/DDBJ databases">
        <title>The genome sequence of Knoellia flava.</title>
        <authorList>
            <person name="Zhu W."/>
            <person name="Wang G."/>
        </authorList>
    </citation>
    <scope>NUCLEOTIDE SEQUENCE [LARGE SCALE GENOMIC DNA]</scope>
    <source>
        <strain evidence="2 3">TL1</strain>
    </source>
</reference>
<evidence type="ECO:0000256" key="1">
    <source>
        <dbReference type="SAM" id="MobiDB-lite"/>
    </source>
</evidence>
<evidence type="ECO:0000313" key="3">
    <source>
        <dbReference type="Proteomes" id="UP000029990"/>
    </source>
</evidence>
<protein>
    <submittedName>
        <fullName evidence="2">Uncharacterized protein</fullName>
    </submittedName>
</protein>
<dbReference type="EMBL" id="AVPI01000007">
    <property type="protein sequence ID" value="KGN35261.1"/>
    <property type="molecule type" value="Genomic_DNA"/>
</dbReference>
<evidence type="ECO:0000313" key="2">
    <source>
        <dbReference type="EMBL" id="KGN35261.1"/>
    </source>
</evidence>
<gene>
    <name evidence="2" type="ORF">N798_04000</name>
</gene>
<keyword evidence="3" id="KW-1185">Reference proteome</keyword>